<gene>
    <name evidence="1" type="ORF">H7T88_05825</name>
</gene>
<evidence type="ECO:0000313" key="2">
    <source>
        <dbReference type="Proteomes" id="UP000706031"/>
    </source>
</evidence>
<dbReference type="RefSeq" id="WP_221787623.1">
    <property type="nucleotide sequence ID" value="NZ_JACLIC010000009.1"/>
</dbReference>
<accession>A0ABS7KFL2</accession>
<dbReference type="EMBL" id="JACLIC010000009">
    <property type="protein sequence ID" value="MBY0202736.1"/>
    <property type="molecule type" value="Genomic_DNA"/>
</dbReference>
<keyword evidence="2" id="KW-1185">Reference proteome</keyword>
<evidence type="ECO:0000313" key="1">
    <source>
        <dbReference type="EMBL" id="MBY0202736.1"/>
    </source>
</evidence>
<organism evidence="1 2">
    <name type="scientific">Paenibacillus cucumis</name>
    <name type="common">ex Kampfer et al. 2016</name>
    <dbReference type="NCBI Taxonomy" id="1776858"/>
    <lineage>
        <taxon>Bacteria</taxon>
        <taxon>Bacillati</taxon>
        <taxon>Bacillota</taxon>
        <taxon>Bacilli</taxon>
        <taxon>Bacillales</taxon>
        <taxon>Paenibacillaceae</taxon>
        <taxon>Paenibacillus</taxon>
    </lineage>
</organism>
<evidence type="ECO:0008006" key="3">
    <source>
        <dbReference type="Google" id="ProtNLM"/>
    </source>
</evidence>
<reference evidence="1 2" key="1">
    <citation type="submission" date="2020-08" db="EMBL/GenBank/DDBJ databases">
        <title>Fungal Genomes of the International Space Station.</title>
        <authorList>
            <person name="Seuylemezian A."/>
            <person name="Singh N.K."/>
            <person name="Wood J."/>
            <person name="Venkateswaran K."/>
        </authorList>
    </citation>
    <scope>NUCLEOTIDE SEQUENCE [LARGE SCALE GENOMIC DNA]</scope>
    <source>
        <strain evidence="1 2">S/N-304-OC-R4</strain>
    </source>
</reference>
<sequence>MGSKRSSNELDGNNGLTEARHELQLRLIVAEKQIAAKEPLMDHELVMNRLKRKIEIART</sequence>
<comment type="caution">
    <text evidence="1">The sequence shown here is derived from an EMBL/GenBank/DDBJ whole genome shotgun (WGS) entry which is preliminary data.</text>
</comment>
<proteinExistence type="predicted"/>
<dbReference type="Proteomes" id="UP000706031">
    <property type="component" value="Unassembled WGS sequence"/>
</dbReference>
<name>A0ABS7KFL2_9BACL</name>
<protein>
    <recommendedName>
        <fullName evidence="3">DUF465 domain-containing protein</fullName>
    </recommendedName>
</protein>